<sequence length="492" mass="51102">MEDGRRRLPVVSVRTRIVAALGLVSALAVLAAGVTAYLVERGRILDQVDAQLLTAVESVRALAEDPPPDVGGWPDAEGLLATALSRIAPDDHTGALGVVDGIPALVPGVPMDVDLTRFDDLAGRVTAETGGTEVVLGTTVDADVVLRYVAVPLEVTSDAGATRAIFVTGYDLEAELAELDEAATVFLVAAALGVLAVLVIGFALAGRLLRPLRELRLLAERIAASGVSERVPVSGNDDVSQLGVTVNAMLDRLDGSIAAQRRLLDDVGHELKTPVTIVRGHLELMDASDPVDVEQTRDVAISELDRMAGLVGDIQRASSVDSAEAFRMRATDVAELTEQIRTTAAGIEGATVRLGSTAAVVALLDVERITQAMLQLVQNAVTHGGGDVTIASRRAGDRVELIVQDAGPGVPEAHKEAIFERFRRVETGRGREGSGLGLAIVQRIAQAHGGSARVDDAVAGGASFVIALPLDAPVEAGPPAASRAPREDGATA</sequence>
<dbReference type="EC" id="2.7.13.3" evidence="3"/>
<dbReference type="InterPro" id="IPR003660">
    <property type="entry name" value="HAMP_dom"/>
</dbReference>
<dbReference type="Gene3D" id="1.10.287.130">
    <property type="match status" value="1"/>
</dbReference>
<dbReference type="SUPFAM" id="SSF55874">
    <property type="entry name" value="ATPase domain of HSP90 chaperone/DNA topoisomerase II/histidine kinase"/>
    <property type="match status" value="1"/>
</dbReference>
<dbReference type="SMART" id="SM00304">
    <property type="entry name" value="HAMP"/>
    <property type="match status" value="1"/>
</dbReference>
<proteinExistence type="predicted"/>
<evidence type="ECO:0000256" key="7">
    <source>
        <dbReference type="ARBA" id="ARBA00022777"/>
    </source>
</evidence>
<accession>A0ABP5MLE9</accession>
<dbReference type="PROSITE" id="PS50109">
    <property type="entry name" value="HIS_KIN"/>
    <property type="match status" value="1"/>
</dbReference>
<dbReference type="PROSITE" id="PS50885">
    <property type="entry name" value="HAMP"/>
    <property type="match status" value="1"/>
</dbReference>
<dbReference type="InterPro" id="IPR036097">
    <property type="entry name" value="HisK_dim/P_sf"/>
</dbReference>
<dbReference type="SMART" id="SM00387">
    <property type="entry name" value="HATPase_c"/>
    <property type="match status" value="1"/>
</dbReference>
<evidence type="ECO:0000256" key="2">
    <source>
        <dbReference type="ARBA" id="ARBA00004236"/>
    </source>
</evidence>
<feature type="transmembrane region" description="Helical" evidence="11">
    <location>
        <begin position="185"/>
        <end position="206"/>
    </location>
</feature>
<evidence type="ECO:0000256" key="11">
    <source>
        <dbReference type="SAM" id="Phobius"/>
    </source>
</evidence>
<evidence type="ECO:0000256" key="9">
    <source>
        <dbReference type="ARBA" id="ARBA00023012"/>
    </source>
</evidence>
<evidence type="ECO:0000259" key="13">
    <source>
        <dbReference type="PROSITE" id="PS50885"/>
    </source>
</evidence>
<dbReference type="Gene3D" id="3.30.565.10">
    <property type="entry name" value="Histidine kinase-like ATPase, C-terminal domain"/>
    <property type="match status" value="1"/>
</dbReference>
<keyword evidence="10 11" id="KW-0472">Membrane</keyword>
<gene>
    <name evidence="14" type="ORF">GCM10009846_25430</name>
</gene>
<dbReference type="InterPro" id="IPR050428">
    <property type="entry name" value="TCS_sensor_his_kinase"/>
</dbReference>
<keyword evidence="8 11" id="KW-1133">Transmembrane helix</keyword>
<dbReference type="PANTHER" id="PTHR45436">
    <property type="entry name" value="SENSOR HISTIDINE KINASE YKOH"/>
    <property type="match status" value="1"/>
</dbReference>
<evidence type="ECO:0000256" key="4">
    <source>
        <dbReference type="ARBA" id="ARBA00022553"/>
    </source>
</evidence>
<dbReference type="InterPro" id="IPR005467">
    <property type="entry name" value="His_kinase_dom"/>
</dbReference>
<dbReference type="CDD" id="cd00075">
    <property type="entry name" value="HATPase"/>
    <property type="match status" value="1"/>
</dbReference>
<dbReference type="SMART" id="SM00388">
    <property type="entry name" value="HisKA"/>
    <property type="match status" value="1"/>
</dbReference>
<evidence type="ECO:0000313" key="15">
    <source>
        <dbReference type="Proteomes" id="UP001501599"/>
    </source>
</evidence>
<dbReference type="InterPro" id="IPR036890">
    <property type="entry name" value="HATPase_C_sf"/>
</dbReference>
<comment type="catalytic activity">
    <reaction evidence="1">
        <text>ATP + protein L-histidine = ADP + protein N-phospho-L-histidine.</text>
        <dbReference type="EC" id="2.7.13.3"/>
    </reaction>
</comment>
<dbReference type="RefSeq" id="WP_344344234.1">
    <property type="nucleotide sequence ID" value="NZ_BAAAQT010000008.1"/>
</dbReference>
<dbReference type="InterPro" id="IPR004358">
    <property type="entry name" value="Sig_transdc_His_kin-like_C"/>
</dbReference>
<organism evidence="14 15">
    <name type="scientific">Agrococcus versicolor</name>
    <dbReference type="NCBI Taxonomy" id="501482"/>
    <lineage>
        <taxon>Bacteria</taxon>
        <taxon>Bacillati</taxon>
        <taxon>Actinomycetota</taxon>
        <taxon>Actinomycetes</taxon>
        <taxon>Micrococcales</taxon>
        <taxon>Microbacteriaceae</taxon>
        <taxon>Agrococcus</taxon>
    </lineage>
</organism>
<evidence type="ECO:0000256" key="3">
    <source>
        <dbReference type="ARBA" id="ARBA00012438"/>
    </source>
</evidence>
<comment type="caution">
    <text evidence="14">The sequence shown here is derived from an EMBL/GenBank/DDBJ whole genome shotgun (WGS) entry which is preliminary data.</text>
</comment>
<evidence type="ECO:0000256" key="10">
    <source>
        <dbReference type="ARBA" id="ARBA00023136"/>
    </source>
</evidence>
<evidence type="ECO:0000256" key="6">
    <source>
        <dbReference type="ARBA" id="ARBA00022692"/>
    </source>
</evidence>
<feature type="domain" description="HAMP" evidence="13">
    <location>
        <begin position="206"/>
        <end position="258"/>
    </location>
</feature>
<keyword evidence="15" id="KW-1185">Reference proteome</keyword>
<dbReference type="InterPro" id="IPR003661">
    <property type="entry name" value="HisK_dim/P_dom"/>
</dbReference>
<dbReference type="InterPro" id="IPR003594">
    <property type="entry name" value="HATPase_dom"/>
</dbReference>
<dbReference type="PANTHER" id="PTHR45436:SF5">
    <property type="entry name" value="SENSOR HISTIDINE KINASE TRCS"/>
    <property type="match status" value="1"/>
</dbReference>
<comment type="subcellular location">
    <subcellularLocation>
        <location evidence="2">Cell membrane</location>
    </subcellularLocation>
</comment>
<reference evidence="15" key="1">
    <citation type="journal article" date="2019" name="Int. J. Syst. Evol. Microbiol.">
        <title>The Global Catalogue of Microorganisms (GCM) 10K type strain sequencing project: providing services to taxonomists for standard genome sequencing and annotation.</title>
        <authorList>
            <consortium name="The Broad Institute Genomics Platform"/>
            <consortium name="The Broad Institute Genome Sequencing Center for Infectious Disease"/>
            <person name="Wu L."/>
            <person name="Ma J."/>
        </authorList>
    </citation>
    <scope>NUCLEOTIDE SEQUENCE [LARGE SCALE GENOMIC DNA]</scope>
    <source>
        <strain evidence="15">JCM 16026</strain>
    </source>
</reference>
<dbReference type="Gene3D" id="6.10.340.10">
    <property type="match status" value="1"/>
</dbReference>
<evidence type="ECO:0000256" key="8">
    <source>
        <dbReference type="ARBA" id="ARBA00022989"/>
    </source>
</evidence>
<dbReference type="Pfam" id="PF00512">
    <property type="entry name" value="HisKA"/>
    <property type="match status" value="1"/>
</dbReference>
<dbReference type="CDD" id="cd06225">
    <property type="entry name" value="HAMP"/>
    <property type="match status" value="1"/>
</dbReference>
<dbReference type="Pfam" id="PF00672">
    <property type="entry name" value="HAMP"/>
    <property type="match status" value="1"/>
</dbReference>
<evidence type="ECO:0000313" key="14">
    <source>
        <dbReference type="EMBL" id="GAA2175455.1"/>
    </source>
</evidence>
<keyword evidence="7" id="KW-0418">Kinase</keyword>
<keyword evidence="5" id="KW-0808">Transferase</keyword>
<dbReference type="SUPFAM" id="SSF158472">
    <property type="entry name" value="HAMP domain-like"/>
    <property type="match status" value="1"/>
</dbReference>
<dbReference type="EMBL" id="BAAAQT010000008">
    <property type="protein sequence ID" value="GAA2175455.1"/>
    <property type="molecule type" value="Genomic_DNA"/>
</dbReference>
<evidence type="ECO:0000256" key="5">
    <source>
        <dbReference type="ARBA" id="ARBA00022679"/>
    </source>
</evidence>
<dbReference type="Pfam" id="PF02518">
    <property type="entry name" value="HATPase_c"/>
    <property type="match status" value="1"/>
</dbReference>
<evidence type="ECO:0000259" key="12">
    <source>
        <dbReference type="PROSITE" id="PS50109"/>
    </source>
</evidence>
<name>A0ABP5MLE9_9MICO</name>
<protein>
    <recommendedName>
        <fullName evidence="3">histidine kinase</fullName>
        <ecNumber evidence="3">2.7.13.3</ecNumber>
    </recommendedName>
</protein>
<keyword evidence="4" id="KW-0597">Phosphoprotein</keyword>
<keyword evidence="9" id="KW-0902">Two-component regulatory system</keyword>
<dbReference type="Proteomes" id="UP001501599">
    <property type="component" value="Unassembled WGS sequence"/>
</dbReference>
<dbReference type="PRINTS" id="PR00344">
    <property type="entry name" value="BCTRLSENSOR"/>
</dbReference>
<dbReference type="CDD" id="cd00082">
    <property type="entry name" value="HisKA"/>
    <property type="match status" value="1"/>
</dbReference>
<dbReference type="SUPFAM" id="SSF47384">
    <property type="entry name" value="Homodimeric domain of signal transducing histidine kinase"/>
    <property type="match status" value="1"/>
</dbReference>
<keyword evidence="6 11" id="KW-0812">Transmembrane</keyword>
<feature type="domain" description="Histidine kinase" evidence="12">
    <location>
        <begin position="266"/>
        <end position="472"/>
    </location>
</feature>
<evidence type="ECO:0000256" key="1">
    <source>
        <dbReference type="ARBA" id="ARBA00000085"/>
    </source>
</evidence>